<dbReference type="PANTHER" id="PTHR11533:SF299">
    <property type="entry name" value="AMINOPEPTIDASE"/>
    <property type="match status" value="1"/>
</dbReference>
<evidence type="ECO:0000256" key="9">
    <source>
        <dbReference type="ARBA" id="ARBA00023049"/>
    </source>
</evidence>
<evidence type="ECO:0008006" key="15">
    <source>
        <dbReference type="Google" id="ProtNLM"/>
    </source>
</evidence>
<dbReference type="GO" id="GO:0005615">
    <property type="term" value="C:extracellular space"/>
    <property type="evidence" value="ECO:0007669"/>
    <property type="project" value="TreeGrafter"/>
</dbReference>
<evidence type="ECO:0000313" key="14">
    <source>
        <dbReference type="Proteomes" id="UP001367676"/>
    </source>
</evidence>
<evidence type="ECO:0000259" key="11">
    <source>
        <dbReference type="Pfam" id="PF01433"/>
    </source>
</evidence>
<keyword evidence="8" id="KW-0862">Zinc</keyword>
<dbReference type="Pfam" id="PF01433">
    <property type="entry name" value="Peptidase_M1"/>
    <property type="match status" value="1"/>
</dbReference>
<dbReference type="GO" id="GO:0098552">
    <property type="term" value="C:side of membrane"/>
    <property type="evidence" value="ECO:0007669"/>
    <property type="project" value="UniProtKB-KW"/>
</dbReference>
<dbReference type="InterPro" id="IPR045357">
    <property type="entry name" value="Aminopeptidase_N-like_N"/>
</dbReference>
<evidence type="ECO:0000256" key="10">
    <source>
        <dbReference type="ARBA" id="ARBA00023288"/>
    </source>
</evidence>
<dbReference type="GO" id="GO:0005886">
    <property type="term" value="C:plasma membrane"/>
    <property type="evidence" value="ECO:0007669"/>
    <property type="project" value="UniProtKB-SubCell"/>
</dbReference>
<feature type="domain" description="Aminopeptidase N-like N-terminal" evidence="12">
    <location>
        <begin position="4"/>
        <end position="144"/>
    </location>
</feature>
<comment type="subcellular location">
    <subcellularLocation>
        <location evidence="2">Cell membrane</location>
        <topology evidence="2">Lipid-anchor</topology>
        <topology evidence="2">GPI-anchor</topology>
    </subcellularLocation>
</comment>
<dbReference type="InterPro" id="IPR027268">
    <property type="entry name" value="Peptidase_M4/M1_CTD_sf"/>
</dbReference>
<dbReference type="SUPFAM" id="SSF63737">
    <property type="entry name" value="Leukotriene A4 hydrolase N-terminal domain"/>
    <property type="match status" value="1"/>
</dbReference>
<dbReference type="SUPFAM" id="SSF55486">
    <property type="entry name" value="Metalloproteases ('zincins'), catalytic domain"/>
    <property type="match status" value="1"/>
</dbReference>
<dbReference type="InterPro" id="IPR050344">
    <property type="entry name" value="Peptidase_M1_aminopeptidases"/>
</dbReference>
<keyword evidence="6" id="KW-0479">Metal-binding</keyword>
<keyword evidence="7" id="KW-0378">Hydrolase</keyword>
<dbReference type="GO" id="GO:0043171">
    <property type="term" value="P:peptide catabolic process"/>
    <property type="evidence" value="ECO:0007669"/>
    <property type="project" value="TreeGrafter"/>
</dbReference>
<dbReference type="Pfam" id="PF17900">
    <property type="entry name" value="Peptidase_M1_N"/>
    <property type="match status" value="1"/>
</dbReference>
<keyword evidence="10" id="KW-0449">Lipoprotein</keyword>
<dbReference type="InterPro" id="IPR001930">
    <property type="entry name" value="Peptidase_M1"/>
</dbReference>
<comment type="cofactor">
    <cofactor evidence="1">
        <name>Zn(2+)</name>
        <dbReference type="ChEBI" id="CHEBI:29105"/>
    </cofactor>
</comment>
<dbReference type="AlphaFoldDB" id="A0AAN9TRP8"/>
<dbReference type="PANTHER" id="PTHR11533">
    <property type="entry name" value="PROTEASE M1 ZINC METALLOPROTEASE"/>
    <property type="match status" value="1"/>
</dbReference>
<accession>A0AAN9TRP8</accession>
<reference evidence="13 14" key="1">
    <citation type="submission" date="2024-03" db="EMBL/GenBank/DDBJ databases">
        <title>Adaptation during the transition from Ophiocordyceps entomopathogen to insect associate is accompanied by gene loss and intensified selection.</title>
        <authorList>
            <person name="Ward C.M."/>
            <person name="Onetto C.A."/>
            <person name="Borneman A.R."/>
        </authorList>
    </citation>
    <scope>NUCLEOTIDE SEQUENCE [LARGE SCALE GENOMIC DNA]</scope>
    <source>
        <strain evidence="13">AWRI1</strain>
        <tissue evidence="13">Single Adult Female</tissue>
    </source>
</reference>
<name>A0AAN9TRP8_9HEMI</name>
<sequence>MVRVELSESDPVSSIGVKDHVYDPKNEIYIIMLEKSLEVDKIYEVLIPFKRKGSHRPRGYSIDQYEDTSQNGQKYVVTQLGIADARSIFPCFDQIYMKAKFKIFLKHSEHFMAFSNTEKKTTKTVTDIANYVEDEFTESPLMTTNNVAFALIDSKYFKLLDLSVHGTIQLYAAETSVNNMYFAHTAFIQIMDFYSDYFNSRYALPTLKIIALPPGFVDGDEEKYGIITLPDSSIMFSNESSQDKVEIIKNICHVMSHQWLGSYVTVSWWNIIWWHEAFVTVLEKPCLEYILPETNVSFFDYQMVSTILALLDYEVEAKPFTMLDFIYIEEKDEMELRKSAIFSKDSTDLSGQKLK</sequence>
<evidence type="ECO:0000256" key="2">
    <source>
        <dbReference type="ARBA" id="ARBA00004609"/>
    </source>
</evidence>
<gene>
    <name evidence="13" type="ORF">V9T40_005225</name>
</gene>
<dbReference type="Proteomes" id="UP001367676">
    <property type="component" value="Unassembled WGS sequence"/>
</dbReference>
<evidence type="ECO:0000256" key="8">
    <source>
        <dbReference type="ARBA" id="ARBA00022833"/>
    </source>
</evidence>
<evidence type="ECO:0000256" key="7">
    <source>
        <dbReference type="ARBA" id="ARBA00022801"/>
    </source>
</evidence>
<evidence type="ECO:0000256" key="1">
    <source>
        <dbReference type="ARBA" id="ARBA00001947"/>
    </source>
</evidence>
<keyword evidence="14" id="KW-1185">Reference proteome</keyword>
<keyword evidence="9" id="KW-0482">Metalloprotease</keyword>
<comment type="similarity">
    <text evidence="3">Belongs to the peptidase M1 family.</text>
</comment>
<keyword evidence="4" id="KW-0472">Membrane</keyword>
<keyword evidence="5" id="KW-0645">Protease</keyword>
<evidence type="ECO:0000259" key="12">
    <source>
        <dbReference type="Pfam" id="PF17900"/>
    </source>
</evidence>
<dbReference type="InterPro" id="IPR014782">
    <property type="entry name" value="Peptidase_M1_dom"/>
</dbReference>
<dbReference type="Gene3D" id="2.60.40.1730">
    <property type="entry name" value="tricorn interacting facor f3 domain"/>
    <property type="match status" value="1"/>
</dbReference>
<evidence type="ECO:0000313" key="13">
    <source>
        <dbReference type="EMBL" id="KAK7584262.1"/>
    </source>
</evidence>
<dbReference type="GO" id="GO:0006508">
    <property type="term" value="P:proteolysis"/>
    <property type="evidence" value="ECO:0007669"/>
    <property type="project" value="UniProtKB-KW"/>
</dbReference>
<dbReference type="GO" id="GO:0008270">
    <property type="term" value="F:zinc ion binding"/>
    <property type="evidence" value="ECO:0007669"/>
    <property type="project" value="InterPro"/>
</dbReference>
<dbReference type="PRINTS" id="PR00756">
    <property type="entry name" value="ALADIPTASE"/>
</dbReference>
<keyword evidence="4" id="KW-0325">Glycoprotein</keyword>
<protein>
    <recommendedName>
        <fullName evidence="15">Aminopeptidase</fullName>
    </recommendedName>
</protein>
<proteinExistence type="inferred from homology"/>
<dbReference type="InterPro" id="IPR042097">
    <property type="entry name" value="Aminopeptidase_N-like_N_sf"/>
</dbReference>
<dbReference type="GO" id="GO:0005737">
    <property type="term" value="C:cytoplasm"/>
    <property type="evidence" value="ECO:0007669"/>
    <property type="project" value="TreeGrafter"/>
</dbReference>
<dbReference type="GO" id="GO:0042277">
    <property type="term" value="F:peptide binding"/>
    <property type="evidence" value="ECO:0007669"/>
    <property type="project" value="TreeGrafter"/>
</dbReference>
<comment type="caution">
    <text evidence="13">The sequence shown here is derived from an EMBL/GenBank/DDBJ whole genome shotgun (WGS) entry which is preliminary data.</text>
</comment>
<dbReference type="EMBL" id="JBBCAQ010000032">
    <property type="protein sequence ID" value="KAK7584262.1"/>
    <property type="molecule type" value="Genomic_DNA"/>
</dbReference>
<keyword evidence="4" id="KW-0336">GPI-anchor</keyword>
<feature type="domain" description="Peptidase M1 membrane alanine aminopeptidase" evidence="11">
    <location>
        <begin position="186"/>
        <end position="297"/>
    </location>
</feature>
<organism evidence="13 14">
    <name type="scientific">Parthenolecanium corni</name>
    <dbReference type="NCBI Taxonomy" id="536013"/>
    <lineage>
        <taxon>Eukaryota</taxon>
        <taxon>Metazoa</taxon>
        <taxon>Ecdysozoa</taxon>
        <taxon>Arthropoda</taxon>
        <taxon>Hexapoda</taxon>
        <taxon>Insecta</taxon>
        <taxon>Pterygota</taxon>
        <taxon>Neoptera</taxon>
        <taxon>Paraneoptera</taxon>
        <taxon>Hemiptera</taxon>
        <taxon>Sternorrhyncha</taxon>
        <taxon>Coccoidea</taxon>
        <taxon>Coccidae</taxon>
        <taxon>Parthenolecanium</taxon>
    </lineage>
</organism>
<evidence type="ECO:0000256" key="3">
    <source>
        <dbReference type="ARBA" id="ARBA00010136"/>
    </source>
</evidence>
<dbReference type="Gene3D" id="1.10.390.10">
    <property type="entry name" value="Neutral Protease Domain 2"/>
    <property type="match status" value="1"/>
</dbReference>
<dbReference type="GO" id="GO:0070006">
    <property type="term" value="F:metalloaminopeptidase activity"/>
    <property type="evidence" value="ECO:0007669"/>
    <property type="project" value="TreeGrafter"/>
</dbReference>
<evidence type="ECO:0000256" key="6">
    <source>
        <dbReference type="ARBA" id="ARBA00022723"/>
    </source>
</evidence>
<evidence type="ECO:0000256" key="4">
    <source>
        <dbReference type="ARBA" id="ARBA00022622"/>
    </source>
</evidence>
<evidence type="ECO:0000256" key="5">
    <source>
        <dbReference type="ARBA" id="ARBA00022670"/>
    </source>
</evidence>